<reference evidence="2 3" key="1">
    <citation type="submission" date="2021-01" db="EMBL/GenBank/DDBJ databases">
        <title>Actinoplanes sp. nov. LDG1-06 isolated from lichen.</title>
        <authorList>
            <person name="Saeng-In P."/>
            <person name="Phongsopitanun W."/>
            <person name="Kanchanasin P."/>
            <person name="Yuki M."/>
            <person name="Kudo T."/>
            <person name="Ohkuma M."/>
            <person name="Tanasupawat S."/>
        </authorList>
    </citation>
    <scope>NUCLEOTIDE SEQUENCE [LARGE SCALE GENOMIC DNA]</scope>
    <source>
        <strain evidence="2 3">LDG1-06</strain>
    </source>
</reference>
<evidence type="ECO:0000256" key="1">
    <source>
        <dbReference type="SAM" id="Phobius"/>
    </source>
</evidence>
<comment type="caution">
    <text evidence="2">The sequence shown here is derived from an EMBL/GenBank/DDBJ whole genome shotgun (WGS) entry which is preliminary data.</text>
</comment>
<evidence type="ECO:0000313" key="2">
    <source>
        <dbReference type="EMBL" id="MBM2618916.1"/>
    </source>
</evidence>
<gene>
    <name evidence="2" type="ORF">JIG36_25480</name>
</gene>
<proteinExistence type="predicted"/>
<keyword evidence="1" id="KW-1133">Transmembrane helix</keyword>
<evidence type="ECO:0000313" key="3">
    <source>
        <dbReference type="Proteomes" id="UP000632138"/>
    </source>
</evidence>
<dbReference type="EMBL" id="JAENHP010000008">
    <property type="protein sequence ID" value="MBM2618916.1"/>
    <property type="molecule type" value="Genomic_DNA"/>
</dbReference>
<keyword evidence="1" id="KW-0812">Transmembrane</keyword>
<keyword evidence="3" id="KW-1185">Reference proteome</keyword>
<sequence length="243" mass="25161">MTTTQTALMPVDPAISPAQASRVLTIRANLLPDEIKAGRNARRTRSGLILAVIVVVAGMAGWYFYAVQQLNTADENLSTASAQVIKAQNDKKAYTQVVTVIGDRDTLTDEMKTLLANDLPWSTMMDTVRSNAEAAEVTVDELGATVLTDSAAAATATTAGATGQAAASTRVVATLTIAGKGPTKKEVAAYIDRLANLKGVADPYVTSIGTNETGDVSYAITAKITSAALCGRFTTPCSGSGGN</sequence>
<feature type="transmembrane region" description="Helical" evidence="1">
    <location>
        <begin position="46"/>
        <end position="65"/>
    </location>
</feature>
<dbReference type="Proteomes" id="UP000632138">
    <property type="component" value="Unassembled WGS sequence"/>
</dbReference>
<organism evidence="2 3">
    <name type="scientific">Paractinoplanes ovalisporus</name>
    <dbReference type="NCBI Taxonomy" id="2810368"/>
    <lineage>
        <taxon>Bacteria</taxon>
        <taxon>Bacillati</taxon>
        <taxon>Actinomycetota</taxon>
        <taxon>Actinomycetes</taxon>
        <taxon>Micromonosporales</taxon>
        <taxon>Micromonosporaceae</taxon>
        <taxon>Paractinoplanes</taxon>
    </lineage>
</organism>
<accession>A0ABS2AGG4</accession>
<name>A0ABS2AGG4_9ACTN</name>
<keyword evidence="1" id="KW-0472">Membrane</keyword>
<protein>
    <submittedName>
        <fullName evidence="2">Uncharacterized protein</fullName>
    </submittedName>
</protein>
<dbReference type="RefSeq" id="WP_203378918.1">
    <property type="nucleotide sequence ID" value="NZ_JAENHP010000008.1"/>
</dbReference>